<evidence type="ECO:0000256" key="6">
    <source>
        <dbReference type="ARBA" id="ARBA00023136"/>
    </source>
</evidence>
<dbReference type="FunFam" id="2.40.128.20:FF:000002">
    <property type="entry name" value="Outer membrane lipoprotein Blc"/>
    <property type="match status" value="1"/>
</dbReference>
<evidence type="ECO:0000313" key="15">
    <source>
        <dbReference type="EMBL" id="PKF71050.1"/>
    </source>
</evidence>
<evidence type="ECO:0000256" key="10">
    <source>
        <dbReference type="ARBA" id="ARBA00057024"/>
    </source>
</evidence>
<feature type="chain" id="PRO_5013989213" description="Outer membrane lipoprotein Blc" evidence="12">
    <location>
        <begin position="23"/>
        <end position="172"/>
    </location>
</feature>
<dbReference type="EMBL" id="PIYS01000018">
    <property type="protein sequence ID" value="PKF71050.1"/>
    <property type="molecule type" value="Genomic_DNA"/>
</dbReference>
<name>A0A2I0CPH3_9PSED</name>
<feature type="signal peptide" evidence="12">
    <location>
        <begin position="1"/>
        <end position="22"/>
    </location>
</feature>
<evidence type="ECO:0000256" key="12">
    <source>
        <dbReference type="PIRNR" id="PIRNR036893"/>
    </source>
</evidence>
<evidence type="ECO:0000256" key="3">
    <source>
        <dbReference type="ARBA" id="ARBA00011738"/>
    </source>
</evidence>
<keyword evidence="5 12" id="KW-0446">Lipid-binding</keyword>
<dbReference type="PIRSF" id="PIRSF036893">
    <property type="entry name" value="Lipocalin_ApoD"/>
    <property type="match status" value="1"/>
</dbReference>
<protein>
    <recommendedName>
        <fullName evidence="11 12">Outer membrane lipoprotein Blc</fullName>
    </recommendedName>
</protein>
<dbReference type="SUPFAM" id="SSF50814">
    <property type="entry name" value="Lipocalins"/>
    <property type="match status" value="1"/>
</dbReference>
<evidence type="ECO:0000256" key="11">
    <source>
        <dbReference type="ARBA" id="ARBA00071217"/>
    </source>
</evidence>
<organism evidence="15 16">
    <name type="scientific">Pseudomonas fluvialis</name>
    <dbReference type="NCBI Taxonomy" id="1793966"/>
    <lineage>
        <taxon>Bacteria</taxon>
        <taxon>Pseudomonadati</taxon>
        <taxon>Pseudomonadota</taxon>
        <taxon>Gammaproteobacteria</taxon>
        <taxon>Pseudomonadales</taxon>
        <taxon>Pseudomonadaceae</taxon>
        <taxon>Pseudomonas</taxon>
    </lineage>
</organism>
<comment type="similarity">
    <text evidence="2 12">Belongs to the calycin superfamily. Lipocalin family.</text>
</comment>
<dbReference type="GO" id="GO:0008289">
    <property type="term" value="F:lipid binding"/>
    <property type="evidence" value="ECO:0007669"/>
    <property type="project" value="UniProtKB-UniRule"/>
</dbReference>
<evidence type="ECO:0000256" key="5">
    <source>
        <dbReference type="ARBA" id="ARBA00023121"/>
    </source>
</evidence>
<dbReference type="InterPro" id="IPR047202">
    <property type="entry name" value="Lipocalin_Blc-like_dom"/>
</dbReference>
<evidence type="ECO:0000256" key="4">
    <source>
        <dbReference type="ARBA" id="ARBA00022729"/>
    </source>
</evidence>
<evidence type="ECO:0000259" key="14">
    <source>
        <dbReference type="Pfam" id="PF08212"/>
    </source>
</evidence>
<comment type="caution">
    <text evidence="15">The sequence shown here is derived from an EMBL/GenBank/DDBJ whole genome shotgun (WGS) entry which is preliminary data.</text>
</comment>
<feature type="lipid moiety-binding region" description="N-palmitoyl cysteine" evidence="13">
    <location>
        <position position="17"/>
    </location>
</feature>
<comment type="subunit">
    <text evidence="3 12">Homodimer.</text>
</comment>
<dbReference type="InterPro" id="IPR012674">
    <property type="entry name" value="Calycin"/>
</dbReference>
<proteinExistence type="inferred from homology"/>
<dbReference type="Pfam" id="PF08212">
    <property type="entry name" value="Lipocalin_2"/>
    <property type="match status" value="1"/>
</dbReference>
<evidence type="ECO:0000256" key="2">
    <source>
        <dbReference type="ARBA" id="ARBA00006889"/>
    </source>
</evidence>
<dbReference type="GO" id="GO:0006950">
    <property type="term" value="P:response to stress"/>
    <property type="evidence" value="ECO:0007669"/>
    <property type="project" value="UniProtKB-ARBA"/>
</dbReference>
<keyword evidence="8 12" id="KW-0998">Cell outer membrane</keyword>
<dbReference type="Proteomes" id="UP000242861">
    <property type="component" value="Unassembled WGS sequence"/>
</dbReference>
<evidence type="ECO:0000256" key="7">
    <source>
        <dbReference type="ARBA" id="ARBA00023139"/>
    </source>
</evidence>
<dbReference type="PROSITE" id="PS51257">
    <property type="entry name" value="PROKAR_LIPOPROTEIN"/>
    <property type="match status" value="1"/>
</dbReference>
<keyword evidence="7 13" id="KW-0564">Palmitate</keyword>
<evidence type="ECO:0000256" key="9">
    <source>
        <dbReference type="ARBA" id="ARBA00023288"/>
    </source>
</evidence>
<evidence type="ECO:0000313" key="16">
    <source>
        <dbReference type="Proteomes" id="UP000242861"/>
    </source>
</evidence>
<dbReference type="Gene3D" id="2.40.128.20">
    <property type="match status" value="1"/>
</dbReference>
<dbReference type="InterPro" id="IPR000566">
    <property type="entry name" value="Lipocln_cytosolic_FA-bd_dom"/>
</dbReference>
<keyword evidence="9 12" id="KW-0449">Lipoprotein</keyword>
<keyword evidence="4 12" id="KW-0732">Signal</keyword>
<dbReference type="RefSeq" id="WP_101193742.1">
    <property type="nucleotide sequence ID" value="NZ_JAYRQC010000014.1"/>
</dbReference>
<evidence type="ECO:0000256" key="8">
    <source>
        <dbReference type="ARBA" id="ARBA00023237"/>
    </source>
</evidence>
<dbReference type="InterPro" id="IPR022271">
    <property type="entry name" value="Lipocalin_ApoD"/>
</dbReference>
<dbReference type="CDD" id="cd19438">
    <property type="entry name" value="lipocalin_Blc-like"/>
    <property type="match status" value="1"/>
</dbReference>
<feature type="domain" description="Lipocalin/cytosolic fatty-acid binding" evidence="14">
    <location>
        <begin position="31"/>
        <end position="171"/>
    </location>
</feature>
<comment type="subcellular location">
    <subcellularLocation>
        <location evidence="1">Cell outer membrane</location>
        <topology evidence="1">Lipid-anchor</topology>
    </subcellularLocation>
</comment>
<dbReference type="GO" id="GO:0009279">
    <property type="term" value="C:cell outer membrane"/>
    <property type="evidence" value="ECO:0007669"/>
    <property type="project" value="UniProtKB-SubCell"/>
</dbReference>
<dbReference type="AlphaFoldDB" id="A0A2I0CPH3"/>
<reference evidence="16" key="1">
    <citation type="submission" date="2017-12" db="EMBL/GenBank/DDBJ databases">
        <authorList>
            <person name="Yu X.-Y."/>
        </authorList>
    </citation>
    <scope>NUCLEOTIDE SEQUENCE [LARGE SCALE GENOMIC DNA]</scope>
    <source>
        <strain evidence="16">ZYSR67-Z</strain>
    </source>
</reference>
<feature type="lipid moiety-binding region" description="S-diacylglycerol cysteine" evidence="13">
    <location>
        <position position="17"/>
    </location>
</feature>
<dbReference type="PRINTS" id="PR01171">
    <property type="entry name" value="BCTLIPOCALIN"/>
</dbReference>
<sequence>MRQLLLITCCTLLLTGCLGMPAGMQPVQPFELPRYLGQWYEVARLDHSFERGLSRVSADYSLQANGQVQVVNRGYDAASGRWREAVGKARFVESSDQGYLKVSFFGPFYGSYVIFELDQQDYQYAFVAGPNRDYLWLLARTPQVSPALRERFVAVARAHGFATEQLIWVEQP</sequence>
<dbReference type="InterPro" id="IPR002446">
    <property type="entry name" value="Lipocalin_bac"/>
</dbReference>
<keyword evidence="6 12" id="KW-0472">Membrane</keyword>
<dbReference type="PANTHER" id="PTHR10612:SF34">
    <property type="entry name" value="APOLIPOPROTEIN D"/>
    <property type="match status" value="1"/>
</dbReference>
<dbReference type="PANTHER" id="PTHR10612">
    <property type="entry name" value="APOLIPOPROTEIN D"/>
    <property type="match status" value="1"/>
</dbReference>
<accession>A0A2I0CPH3</accession>
<evidence type="ECO:0000256" key="1">
    <source>
        <dbReference type="ARBA" id="ARBA00004459"/>
    </source>
</evidence>
<comment type="function">
    <text evidence="10 12">Involved in the storage or transport of lipids necessary for membrane maintenance under stressful conditions. Displays a binding preference for lysophospholipids.</text>
</comment>
<evidence type="ECO:0000256" key="13">
    <source>
        <dbReference type="PIRSR" id="PIRSR036893-52"/>
    </source>
</evidence>
<gene>
    <name evidence="15" type="ORF">CW360_11085</name>
</gene>